<keyword evidence="4" id="KW-1185">Reference proteome</keyword>
<evidence type="ECO:0000259" key="2">
    <source>
        <dbReference type="Pfam" id="PF20432"/>
    </source>
</evidence>
<dbReference type="Proteomes" id="UP001501176">
    <property type="component" value="Unassembled WGS sequence"/>
</dbReference>
<reference evidence="3 4" key="1">
    <citation type="journal article" date="2019" name="Int. J. Syst. Evol. Microbiol.">
        <title>The Global Catalogue of Microorganisms (GCM) 10K type strain sequencing project: providing services to taxonomists for standard genome sequencing and annotation.</title>
        <authorList>
            <consortium name="The Broad Institute Genomics Platform"/>
            <consortium name="The Broad Institute Genome Sequencing Center for Infectious Disease"/>
            <person name="Wu L."/>
            <person name="Ma J."/>
        </authorList>
    </citation>
    <scope>NUCLEOTIDE SEQUENCE [LARGE SCALE GENOMIC DNA]</scope>
    <source>
        <strain evidence="3 4">JCM 16240</strain>
    </source>
</reference>
<organism evidence="3 4">
    <name type="scientific">Castellaniella daejeonensis</name>
    <dbReference type="NCBI Taxonomy" id="659013"/>
    <lineage>
        <taxon>Bacteria</taxon>
        <taxon>Pseudomonadati</taxon>
        <taxon>Pseudomonadota</taxon>
        <taxon>Betaproteobacteria</taxon>
        <taxon>Burkholderiales</taxon>
        <taxon>Alcaligenaceae</taxon>
        <taxon>Castellaniella</taxon>
    </lineage>
</organism>
<proteinExistence type="predicted"/>
<dbReference type="Pfam" id="PF20432">
    <property type="entry name" value="Xre-like-HTH"/>
    <property type="match status" value="1"/>
</dbReference>
<feature type="domain" description="Antitoxin Xre/MbcA/ParS-like toxin-binding" evidence="1">
    <location>
        <begin position="76"/>
        <end position="125"/>
    </location>
</feature>
<accession>A0ABN0TAS1</accession>
<dbReference type="InterPro" id="IPR046847">
    <property type="entry name" value="Xre-like_HTH"/>
</dbReference>
<evidence type="ECO:0008006" key="5">
    <source>
        <dbReference type="Google" id="ProtNLM"/>
    </source>
</evidence>
<feature type="domain" description="Antitoxin Xre-like helix-turn-helix" evidence="2">
    <location>
        <begin position="15"/>
        <end position="72"/>
    </location>
</feature>
<evidence type="ECO:0000259" key="1">
    <source>
        <dbReference type="Pfam" id="PF09722"/>
    </source>
</evidence>
<sequence length="127" mass="13653">MDTAMTALPNTVPSPDAVLAKAVLRAADQLGLRQARLADVLGMHRTAVSRMKTAQSLDPASKQGELALLLVRLARALYALTGGDVEWIRHFMHTPNRVTGGVPAEQIATIQGLVTVLRFVDAMRGKI</sequence>
<dbReference type="EMBL" id="BAAAFN010000004">
    <property type="protein sequence ID" value="GAA0216885.1"/>
    <property type="molecule type" value="Genomic_DNA"/>
</dbReference>
<comment type="caution">
    <text evidence="3">The sequence shown here is derived from an EMBL/GenBank/DDBJ whole genome shotgun (WGS) entry which is preliminary data.</text>
</comment>
<dbReference type="Pfam" id="PF09722">
    <property type="entry name" value="Xre_MbcA_ParS_C"/>
    <property type="match status" value="1"/>
</dbReference>
<dbReference type="InterPro" id="IPR024467">
    <property type="entry name" value="Xre/MbcA/ParS-like_toxin-bd"/>
</dbReference>
<protein>
    <recommendedName>
        <fullName evidence="5">DUF2384 domain-containing protein</fullName>
    </recommendedName>
</protein>
<name>A0ABN0TAS1_9BURK</name>
<gene>
    <name evidence="3" type="ORF">GCM10009125_02300</name>
</gene>
<evidence type="ECO:0000313" key="4">
    <source>
        <dbReference type="Proteomes" id="UP001501176"/>
    </source>
</evidence>
<evidence type="ECO:0000313" key="3">
    <source>
        <dbReference type="EMBL" id="GAA0216885.1"/>
    </source>
</evidence>